<dbReference type="EMBL" id="NCSJ02000234">
    <property type="protein sequence ID" value="RFU26906.1"/>
    <property type="molecule type" value="Genomic_DNA"/>
</dbReference>
<dbReference type="PANTHER" id="PTHR11545">
    <property type="entry name" value="RIBOSOMAL PROTEIN L13"/>
    <property type="match status" value="1"/>
</dbReference>
<evidence type="ECO:0000256" key="3">
    <source>
        <dbReference type="ARBA" id="ARBA00022980"/>
    </source>
</evidence>
<name>A0A3E2H0J9_SCYLI</name>
<comment type="function">
    <text evidence="6">Component of the mitochondrial ribosome (mitoribosome), a dedicated translation machinery responsible for the synthesis of mitochondrial genome-encoded proteins, including at least some of the essential transmembrane subunits of the mitochondrial respiratory chain. The mitoribosomes are attached to the mitochondrial inner membrane and translation products are cotranslationally integrated into the membrane.</text>
</comment>
<protein>
    <recommendedName>
        <fullName evidence="7">Large ribosomal subunit protein uL13m</fullName>
    </recommendedName>
</protein>
<keyword evidence="3" id="KW-0689">Ribosomal protein</keyword>
<dbReference type="SUPFAM" id="SSF52161">
    <property type="entry name" value="Ribosomal protein L13"/>
    <property type="match status" value="1"/>
</dbReference>
<dbReference type="CDD" id="cd00392">
    <property type="entry name" value="Ribosomal_L13"/>
    <property type="match status" value="1"/>
</dbReference>
<evidence type="ECO:0000256" key="4">
    <source>
        <dbReference type="ARBA" id="ARBA00023128"/>
    </source>
</evidence>
<proteinExistence type="inferred from homology"/>
<gene>
    <name evidence="9" type="ORF">B7463_g9433</name>
</gene>
<dbReference type="InterPro" id="IPR005822">
    <property type="entry name" value="Ribosomal_uL13"/>
</dbReference>
<feature type="compositionally biased region" description="Low complexity" evidence="8">
    <location>
        <begin position="29"/>
        <end position="41"/>
    </location>
</feature>
<sequence length="188" mass="20946">MSQTKGLTKLAYSRTWHHVSARTPHLELSPIRPRPASSSSPEITPPTLGRLASRIAILLMGKHKPIWDPSTDCGDYVVVTNCAHLHTTGKKRWQKTYYRHNTRPGSLRQISMDGLMAKFGGAEVLRKAVSGMLPKNRLRDDRLARLKAFEGDAHPYKENIVRFAGKAKIAEWPGMVGVAKEAGKEVKV</sequence>
<dbReference type="PIRSF" id="PIRSF002181">
    <property type="entry name" value="Ribosomal_L13"/>
    <property type="match status" value="1"/>
</dbReference>
<evidence type="ECO:0000313" key="10">
    <source>
        <dbReference type="Proteomes" id="UP000258309"/>
    </source>
</evidence>
<dbReference type="HAMAP" id="MF_01366">
    <property type="entry name" value="Ribosomal_uL13"/>
    <property type="match status" value="1"/>
</dbReference>
<dbReference type="Pfam" id="PF00572">
    <property type="entry name" value="Ribosomal_L13"/>
    <property type="match status" value="1"/>
</dbReference>
<dbReference type="GO" id="GO:0006412">
    <property type="term" value="P:translation"/>
    <property type="evidence" value="ECO:0007669"/>
    <property type="project" value="InterPro"/>
</dbReference>
<comment type="subcellular location">
    <subcellularLocation>
        <location evidence="1">Mitochondrion</location>
    </subcellularLocation>
</comment>
<dbReference type="GO" id="GO:0003729">
    <property type="term" value="F:mRNA binding"/>
    <property type="evidence" value="ECO:0007669"/>
    <property type="project" value="TreeGrafter"/>
</dbReference>
<dbReference type="Proteomes" id="UP000258309">
    <property type="component" value="Unassembled WGS sequence"/>
</dbReference>
<keyword evidence="5" id="KW-0687">Ribonucleoprotein</keyword>
<evidence type="ECO:0000256" key="5">
    <source>
        <dbReference type="ARBA" id="ARBA00023274"/>
    </source>
</evidence>
<comment type="caution">
    <text evidence="9">The sequence shown here is derived from an EMBL/GenBank/DDBJ whole genome shotgun (WGS) entry which is preliminary data.</text>
</comment>
<feature type="non-terminal residue" evidence="9">
    <location>
        <position position="1"/>
    </location>
</feature>
<accession>A0A3E2H0J9</accession>
<feature type="region of interest" description="Disordered" evidence="8">
    <location>
        <begin position="23"/>
        <end position="45"/>
    </location>
</feature>
<evidence type="ECO:0000256" key="7">
    <source>
        <dbReference type="ARBA" id="ARBA00068950"/>
    </source>
</evidence>
<comment type="similarity">
    <text evidence="2">Belongs to the universal ribosomal protein uL13 family.</text>
</comment>
<evidence type="ECO:0000256" key="6">
    <source>
        <dbReference type="ARBA" id="ARBA00037226"/>
    </source>
</evidence>
<evidence type="ECO:0000256" key="2">
    <source>
        <dbReference type="ARBA" id="ARBA00006227"/>
    </source>
</evidence>
<dbReference type="Gene3D" id="3.90.1180.10">
    <property type="entry name" value="Ribosomal protein L13"/>
    <property type="match status" value="1"/>
</dbReference>
<feature type="non-terminal residue" evidence="9">
    <location>
        <position position="188"/>
    </location>
</feature>
<dbReference type="FunFam" id="3.90.1180.10:FF:000007">
    <property type="entry name" value="50S ribosomal protein L13"/>
    <property type="match status" value="1"/>
</dbReference>
<dbReference type="InterPro" id="IPR036899">
    <property type="entry name" value="Ribosomal_uL13_sf"/>
</dbReference>
<evidence type="ECO:0000256" key="8">
    <source>
        <dbReference type="SAM" id="MobiDB-lite"/>
    </source>
</evidence>
<dbReference type="NCBIfam" id="TIGR01066">
    <property type="entry name" value="rplM_bact"/>
    <property type="match status" value="1"/>
</dbReference>
<evidence type="ECO:0000313" key="9">
    <source>
        <dbReference type="EMBL" id="RFU26906.1"/>
    </source>
</evidence>
<keyword evidence="10" id="KW-1185">Reference proteome</keyword>
<dbReference type="GO" id="GO:0003735">
    <property type="term" value="F:structural constituent of ribosome"/>
    <property type="evidence" value="ECO:0007669"/>
    <property type="project" value="InterPro"/>
</dbReference>
<organism evidence="9 10">
    <name type="scientific">Scytalidium lignicola</name>
    <name type="common">Hyphomycete</name>
    <dbReference type="NCBI Taxonomy" id="5539"/>
    <lineage>
        <taxon>Eukaryota</taxon>
        <taxon>Fungi</taxon>
        <taxon>Dikarya</taxon>
        <taxon>Ascomycota</taxon>
        <taxon>Pezizomycotina</taxon>
        <taxon>Leotiomycetes</taxon>
        <taxon>Leotiomycetes incertae sedis</taxon>
        <taxon>Scytalidium</taxon>
    </lineage>
</organism>
<dbReference type="PANTHER" id="PTHR11545:SF2">
    <property type="entry name" value="LARGE RIBOSOMAL SUBUNIT PROTEIN UL13M"/>
    <property type="match status" value="1"/>
</dbReference>
<dbReference type="OMA" id="HKPIYTP"/>
<dbReference type="STRING" id="5539.A0A3E2H0J9"/>
<evidence type="ECO:0000256" key="1">
    <source>
        <dbReference type="ARBA" id="ARBA00004173"/>
    </source>
</evidence>
<dbReference type="GO" id="GO:0017148">
    <property type="term" value="P:negative regulation of translation"/>
    <property type="evidence" value="ECO:0007669"/>
    <property type="project" value="TreeGrafter"/>
</dbReference>
<dbReference type="OrthoDB" id="274622at2759"/>
<keyword evidence="4" id="KW-0496">Mitochondrion</keyword>
<dbReference type="AlphaFoldDB" id="A0A3E2H0J9"/>
<dbReference type="GO" id="GO:0005762">
    <property type="term" value="C:mitochondrial large ribosomal subunit"/>
    <property type="evidence" value="ECO:0007669"/>
    <property type="project" value="TreeGrafter"/>
</dbReference>
<dbReference type="InterPro" id="IPR005823">
    <property type="entry name" value="Ribosomal_uL13_bac-type"/>
</dbReference>
<reference evidence="9 10" key="1">
    <citation type="submission" date="2018-05" db="EMBL/GenBank/DDBJ databases">
        <title>Draft genome sequence of Scytalidium lignicola DSM 105466, a ubiquitous saprotrophic fungus.</title>
        <authorList>
            <person name="Buettner E."/>
            <person name="Gebauer A.M."/>
            <person name="Hofrichter M."/>
            <person name="Liers C."/>
            <person name="Kellner H."/>
        </authorList>
    </citation>
    <scope>NUCLEOTIDE SEQUENCE [LARGE SCALE GENOMIC DNA]</scope>
    <source>
        <strain evidence="9 10">DSM 105466</strain>
    </source>
</reference>